<keyword evidence="2" id="KW-1185">Reference proteome</keyword>
<accession>A0A8X7CMU0</accession>
<protein>
    <submittedName>
        <fullName evidence="1">Uncharacterized protein</fullName>
    </submittedName>
</protein>
<evidence type="ECO:0000313" key="2">
    <source>
        <dbReference type="Proteomes" id="UP000886998"/>
    </source>
</evidence>
<evidence type="ECO:0000313" key="1">
    <source>
        <dbReference type="EMBL" id="GFY73776.1"/>
    </source>
</evidence>
<dbReference type="AlphaFoldDB" id="A0A8X7CMU0"/>
<reference evidence="1" key="1">
    <citation type="submission" date="2020-08" db="EMBL/GenBank/DDBJ databases">
        <title>Multicomponent nature underlies the extraordinary mechanical properties of spider dragline silk.</title>
        <authorList>
            <person name="Kono N."/>
            <person name="Nakamura H."/>
            <person name="Mori M."/>
            <person name="Yoshida Y."/>
            <person name="Ohtoshi R."/>
            <person name="Malay A.D."/>
            <person name="Moran D.A.P."/>
            <person name="Tomita M."/>
            <person name="Numata K."/>
            <person name="Arakawa K."/>
        </authorList>
    </citation>
    <scope>NUCLEOTIDE SEQUENCE</scope>
</reference>
<organism evidence="1 2">
    <name type="scientific">Trichonephila inaurata madagascariensis</name>
    <dbReference type="NCBI Taxonomy" id="2747483"/>
    <lineage>
        <taxon>Eukaryota</taxon>
        <taxon>Metazoa</taxon>
        <taxon>Ecdysozoa</taxon>
        <taxon>Arthropoda</taxon>
        <taxon>Chelicerata</taxon>
        <taxon>Arachnida</taxon>
        <taxon>Araneae</taxon>
        <taxon>Araneomorphae</taxon>
        <taxon>Entelegynae</taxon>
        <taxon>Araneoidea</taxon>
        <taxon>Nephilidae</taxon>
        <taxon>Trichonephila</taxon>
        <taxon>Trichonephila inaurata</taxon>
    </lineage>
</organism>
<name>A0A8X7CMU0_9ARAC</name>
<dbReference type="EMBL" id="BMAV01020339">
    <property type="protein sequence ID" value="GFY73776.1"/>
    <property type="molecule type" value="Genomic_DNA"/>
</dbReference>
<proteinExistence type="predicted"/>
<dbReference type="Proteomes" id="UP000886998">
    <property type="component" value="Unassembled WGS sequence"/>
</dbReference>
<comment type="caution">
    <text evidence="1">The sequence shown here is derived from an EMBL/GenBank/DDBJ whole genome shotgun (WGS) entry which is preliminary data.</text>
</comment>
<sequence length="73" mass="8321">MEELELGKISDPKYIAKLFTLMEEKGSSFTPLQLHPSALFCSFFDDDTSGSSLICHRKELIRNFKINPEIQSP</sequence>
<gene>
    <name evidence="1" type="ORF">TNIN_471331</name>
</gene>